<name>A0A285UTN2_9STAP</name>
<dbReference type="AlphaFoldDB" id="A0A285UTN2"/>
<sequence length="49" mass="5795">MISADNQVARKPNFNIEKLKERAVRLETTKDGKVILDKRNPNHREWYNG</sequence>
<protein>
    <submittedName>
        <fullName evidence="1">Uncharacterized protein</fullName>
    </submittedName>
</protein>
<keyword evidence="2" id="KW-1185">Reference proteome</keyword>
<accession>A0A285UTN2</accession>
<dbReference type="Proteomes" id="UP000219412">
    <property type="component" value="Unassembled WGS sequence"/>
</dbReference>
<dbReference type="EMBL" id="OBQF01000005">
    <property type="protein sequence ID" value="SOC43601.1"/>
    <property type="molecule type" value="Genomic_DNA"/>
</dbReference>
<reference evidence="2" key="1">
    <citation type="submission" date="2017-08" db="EMBL/GenBank/DDBJ databases">
        <authorList>
            <person name="Varghese N."/>
            <person name="Submissions S."/>
        </authorList>
    </citation>
    <scope>NUCLEOTIDE SEQUENCE [LARGE SCALE GENOMIC DNA]</scope>
    <source>
        <strain evidence="2">DSM 23173</strain>
    </source>
</reference>
<evidence type="ECO:0000313" key="2">
    <source>
        <dbReference type="Proteomes" id="UP000219412"/>
    </source>
</evidence>
<gene>
    <name evidence="1" type="ORF">SAMN05878391_2036</name>
</gene>
<proteinExistence type="predicted"/>
<organism evidence="1 2">
    <name type="scientific">Salinicoccus kekensis</name>
    <dbReference type="NCBI Taxonomy" id="714307"/>
    <lineage>
        <taxon>Bacteria</taxon>
        <taxon>Bacillati</taxon>
        <taxon>Bacillota</taxon>
        <taxon>Bacilli</taxon>
        <taxon>Bacillales</taxon>
        <taxon>Staphylococcaceae</taxon>
        <taxon>Salinicoccus</taxon>
    </lineage>
</organism>
<dbReference type="RefSeq" id="WP_179647177.1">
    <property type="nucleotide sequence ID" value="NZ_OBQF01000005.1"/>
</dbReference>
<evidence type="ECO:0000313" key="1">
    <source>
        <dbReference type="EMBL" id="SOC43601.1"/>
    </source>
</evidence>